<evidence type="ECO:0000256" key="8">
    <source>
        <dbReference type="ARBA" id="ARBA00035206"/>
    </source>
</evidence>
<dbReference type="SUPFAM" id="SSF50104">
    <property type="entry name" value="Translation proteins SH3-like domain"/>
    <property type="match status" value="1"/>
</dbReference>
<dbReference type="Gene3D" id="2.30.30.30">
    <property type="match status" value="1"/>
</dbReference>
<dbReference type="GO" id="GO:0005840">
    <property type="term" value="C:ribosome"/>
    <property type="evidence" value="ECO:0007669"/>
    <property type="project" value="UniProtKB-KW"/>
</dbReference>
<protein>
    <recommendedName>
        <fullName evidence="8 10">Large ribosomal subunit protein uL24</fullName>
    </recommendedName>
</protein>
<organism evidence="13 14">
    <name type="scientific">Brotocaccenecus cirricatena</name>
    <dbReference type="NCBI Taxonomy" id="3064195"/>
    <lineage>
        <taxon>Bacteria</taxon>
        <taxon>Bacillati</taxon>
        <taxon>Bacillota</taxon>
        <taxon>Clostridia</taxon>
        <taxon>Eubacteriales</taxon>
        <taxon>Oscillospiraceae</taxon>
        <taxon>Brotocaccenecus</taxon>
    </lineage>
</organism>
<keyword evidence="7 10" id="KW-0687">Ribonucleoprotein</keyword>
<evidence type="ECO:0000256" key="2">
    <source>
        <dbReference type="ARBA" id="ARBA00010618"/>
    </source>
</evidence>
<evidence type="ECO:0000259" key="12">
    <source>
        <dbReference type="SMART" id="SM00739"/>
    </source>
</evidence>
<evidence type="ECO:0000256" key="4">
    <source>
        <dbReference type="ARBA" id="ARBA00022730"/>
    </source>
</evidence>
<dbReference type="AlphaFoldDB" id="A0AAE3AH98"/>
<dbReference type="InterPro" id="IPR005824">
    <property type="entry name" value="KOW"/>
</dbReference>
<dbReference type="InterPro" id="IPR014722">
    <property type="entry name" value="Rib_uL2_dom2"/>
</dbReference>
<keyword evidence="6 10" id="KW-0689">Ribosomal protein</keyword>
<sequence length="104" mass="11287">MNSLKIKKNDTVVILSGKDRGKQGKVLGTVPSEGKVVVEGCNMVTCHIKPRRQGEEGGIVKREAAIYASKVQVVCPKCGKNTRVGYELRDGKKVRTCKKCGAEL</sequence>
<dbReference type="InterPro" id="IPR005825">
    <property type="entry name" value="Ribosomal_uL24_CS"/>
</dbReference>
<comment type="subunit">
    <text evidence="3 10">Part of the 50S ribosomal subunit.</text>
</comment>
<evidence type="ECO:0000256" key="3">
    <source>
        <dbReference type="ARBA" id="ARBA00011838"/>
    </source>
</evidence>
<evidence type="ECO:0000256" key="7">
    <source>
        <dbReference type="ARBA" id="ARBA00023274"/>
    </source>
</evidence>
<dbReference type="Pfam" id="PF00467">
    <property type="entry name" value="KOW"/>
    <property type="match status" value="1"/>
</dbReference>
<feature type="domain" description="KOW" evidence="12">
    <location>
        <begin position="5"/>
        <end position="32"/>
    </location>
</feature>
<dbReference type="HAMAP" id="MF_01326_B">
    <property type="entry name" value="Ribosomal_uL24_B"/>
    <property type="match status" value="1"/>
</dbReference>
<proteinExistence type="inferred from homology"/>
<evidence type="ECO:0000256" key="5">
    <source>
        <dbReference type="ARBA" id="ARBA00022884"/>
    </source>
</evidence>
<evidence type="ECO:0000256" key="6">
    <source>
        <dbReference type="ARBA" id="ARBA00022980"/>
    </source>
</evidence>
<dbReference type="InterPro" id="IPR041988">
    <property type="entry name" value="Ribosomal_uL24_KOW"/>
</dbReference>
<dbReference type="InterPro" id="IPR057264">
    <property type="entry name" value="Ribosomal_uL24_C"/>
</dbReference>
<evidence type="ECO:0000256" key="9">
    <source>
        <dbReference type="ARBA" id="ARBA00058688"/>
    </source>
</evidence>
<dbReference type="GO" id="GO:0006412">
    <property type="term" value="P:translation"/>
    <property type="evidence" value="ECO:0007669"/>
    <property type="project" value="UniProtKB-UniRule"/>
</dbReference>
<evidence type="ECO:0000256" key="11">
    <source>
        <dbReference type="RuleBase" id="RU003477"/>
    </source>
</evidence>
<evidence type="ECO:0000256" key="10">
    <source>
        <dbReference type="HAMAP-Rule" id="MF_01326"/>
    </source>
</evidence>
<comment type="function">
    <text evidence="1 10">One of two assembly initiator proteins, it binds directly to the 5'-end of the 23S rRNA, where it nucleates assembly of the 50S subunit.</text>
</comment>
<gene>
    <name evidence="10 13" type="primary">rplX</name>
    <name evidence="13" type="ORF">LKD37_10550</name>
</gene>
<dbReference type="Pfam" id="PF17136">
    <property type="entry name" value="ribosomal_L24"/>
    <property type="match status" value="1"/>
</dbReference>
<keyword evidence="14" id="KW-1185">Reference proteome</keyword>
<name>A0AAE3AH98_9FIRM</name>
<accession>A0AAE3AH98</accession>
<dbReference type="FunFam" id="2.30.30.30:FF:000004">
    <property type="entry name" value="50S ribosomal protein L24"/>
    <property type="match status" value="1"/>
</dbReference>
<dbReference type="GO" id="GO:0019843">
    <property type="term" value="F:rRNA binding"/>
    <property type="evidence" value="ECO:0007669"/>
    <property type="project" value="UniProtKB-UniRule"/>
</dbReference>
<dbReference type="RefSeq" id="WP_302929183.1">
    <property type="nucleotide sequence ID" value="NZ_JAJEPW010000031.1"/>
</dbReference>
<evidence type="ECO:0000313" key="13">
    <source>
        <dbReference type="EMBL" id="MCC2129945.1"/>
    </source>
</evidence>
<dbReference type="SMART" id="SM00739">
    <property type="entry name" value="KOW"/>
    <property type="match status" value="1"/>
</dbReference>
<comment type="function">
    <text evidence="9 10">One of the proteins that surrounds the polypeptide exit tunnel on the outside of the subunit.</text>
</comment>
<dbReference type="EMBL" id="JAJEPW010000031">
    <property type="protein sequence ID" value="MCC2129945.1"/>
    <property type="molecule type" value="Genomic_DNA"/>
</dbReference>
<dbReference type="GO" id="GO:1990904">
    <property type="term" value="C:ribonucleoprotein complex"/>
    <property type="evidence" value="ECO:0007669"/>
    <property type="project" value="UniProtKB-KW"/>
</dbReference>
<comment type="similarity">
    <text evidence="2 10 11">Belongs to the universal ribosomal protein uL24 family.</text>
</comment>
<dbReference type="InterPro" id="IPR008991">
    <property type="entry name" value="Translation_prot_SH3-like_sf"/>
</dbReference>
<reference evidence="13" key="1">
    <citation type="submission" date="2021-10" db="EMBL/GenBank/DDBJ databases">
        <title>Anaerobic single-cell dispensing facilitates the cultivation of human gut bacteria.</title>
        <authorList>
            <person name="Afrizal A."/>
        </authorList>
    </citation>
    <scope>NUCLEOTIDE SEQUENCE</scope>
    <source>
        <strain evidence="13">CLA-AA-H272</strain>
    </source>
</reference>
<evidence type="ECO:0000256" key="1">
    <source>
        <dbReference type="ARBA" id="ARBA00004072"/>
    </source>
</evidence>
<dbReference type="InterPro" id="IPR003256">
    <property type="entry name" value="Ribosomal_uL24"/>
</dbReference>
<dbReference type="PANTHER" id="PTHR12903">
    <property type="entry name" value="MITOCHONDRIAL RIBOSOMAL PROTEIN L24"/>
    <property type="match status" value="1"/>
</dbReference>
<dbReference type="PROSITE" id="PS01108">
    <property type="entry name" value="RIBOSOMAL_L24"/>
    <property type="match status" value="1"/>
</dbReference>
<evidence type="ECO:0000313" key="14">
    <source>
        <dbReference type="Proteomes" id="UP001199319"/>
    </source>
</evidence>
<dbReference type="Proteomes" id="UP001199319">
    <property type="component" value="Unassembled WGS sequence"/>
</dbReference>
<keyword evidence="4 10" id="KW-0699">rRNA-binding</keyword>
<dbReference type="NCBIfam" id="TIGR01079">
    <property type="entry name" value="rplX_bact"/>
    <property type="match status" value="1"/>
</dbReference>
<keyword evidence="5 10" id="KW-0694">RNA-binding</keyword>
<dbReference type="CDD" id="cd06089">
    <property type="entry name" value="KOW_RPL26"/>
    <property type="match status" value="1"/>
</dbReference>
<comment type="caution">
    <text evidence="13">The sequence shown here is derived from an EMBL/GenBank/DDBJ whole genome shotgun (WGS) entry which is preliminary data.</text>
</comment>
<dbReference type="GO" id="GO:0003735">
    <property type="term" value="F:structural constituent of ribosome"/>
    <property type="evidence" value="ECO:0007669"/>
    <property type="project" value="InterPro"/>
</dbReference>